<dbReference type="VEuPathDB" id="ToxoDB:CSUI_005602"/>
<dbReference type="GO" id="GO:0005681">
    <property type="term" value="C:spliceosomal complex"/>
    <property type="evidence" value="ECO:0007669"/>
    <property type="project" value="TreeGrafter"/>
</dbReference>
<accession>A0A2C6KWY4</accession>
<name>A0A2C6KWY4_9APIC</name>
<dbReference type="InterPro" id="IPR036483">
    <property type="entry name" value="PWI_dom_sf"/>
</dbReference>
<dbReference type="InterPro" id="IPR002483">
    <property type="entry name" value="PWI_dom"/>
</dbReference>
<evidence type="ECO:0000259" key="3">
    <source>
        <dbReference type="PROSITE" id="PS51025"/>
    </source>
</evidence>
<dbReference type="PANTHER" id="PTHR23148:SF0">
    <property type="entry name" value="SERINE_ARGININE REPETITIVE MATRIX PROTEIN 1"/>
    <property type="match status" value="1"/>
</dbReference>
<comment type="caution">
    <text evidence="4">The sequence shown here is derived from an EMBL/GenBank/DDBJ whole genome shotgun (WGS) entry which is preliminary data.</text>
</comment>
<organism evidence="4 5">
    <name type="scientific">Cystoisospora suis</name>
    <dbReference type="NCBI Taxonomy" id="483139"/>
    <lineage>
        <taxon>Eukaryota</taxon>
        <taxon>Sar</taxon>
        <taxon>Alveolata</taxon>
        <taxon>Apicomplexa</taxon>
        <taxon>Conoidasida</taxon>
        <taxon>Coccidia</taxon>
        <taxon>Eucoccidiorida</taxon>
        <taxon>Eimeriorina</taxon>
        <taxon>Sarcocystidae</taxon>
        <taxon>Cystoisospora</taxon>
    </lineage>
</organism>
<evidence type="ECO:0000313" key="5">
    <source>
        <dbReference type="Proteomes" id="UP000221165"/>
    </source>
</evidence>
<evidence type="ECO:0000256" key="2">
    <source>
        <dbReference type="SAM" id="Coils"/>
    </source>
</evidence>
<dbReference type="Proteomes" id="UP000221165">
    <property type="component" value="Unassembled WGS sequence"/>
</dbReference>
<dbReference type="InterPro" id="IPR052225">
    <property type="entry name" value="Ser/Arg_repetitive_matrix"/>
</dbReference>
<gene>
    <name evidence="4" type="ORF">CSUI_005602</name>
</gene>
<evidence type="ECO:0000256" key="1">
    <source>
        <dbReference type="ARBA" id="ARBA00022664"/>
    </source>
</evidence>
<keyword evidence="1" id="KW-0507">mRNA processing</keyword>
<proteinExistence type="predicted"/>
<dbReference type="PROSITE" id="PS51025">
    <property type="entry name" value="PWI"/>
    <property type="match status" value="1"/>
</dbReference>
<sequence>MNAGVRIRVWSLLNRTADLFVTVRHSTSLDKMITGGGGGPGFYRGTSREQTPFFKDKDKKLIESRKWPAIFEQRVDMSKVNADVMKAWVTSKITSLLGFEDDIVSSYCMTQLYPEEAMSADIDIRQNYLCPKNLVISMTGFIGKNATPFVKELWELLLAAQKEKNGIPPAFLENKKLEMQRKREEAAKINEELIKRHEQMMKDEFNRQVKDMATGHAQPKPVTLLAAGPSALDPLGIGSSGGMRGWDGVEAAAAVEPVITVPQVDERPPEPEERVRRRAQANGTLVTFGTTTPLPPLEAEVKLLISDAEGDTGTEGLRRKNAAIGVGAGVAAAHAHLPQRRGGASVVVEDATANGGEGDHGHG</sequence>
<feature type="domain" description="PWI" evidence="3">
    <location>
        <begin position="64"/>
        <end position="174"/>
    </location>
</feature>
<feature type="coiled-coil region" evidence="2">
    <location>
        <begin position="172"/>
        <end position="203"/>
    </location>
</feature>
<evidence type="ECO:0000313" key="4">
    <source>
        <dbReference type="EMBL" id="PHJ20565.1"/>
    </source>
</evidence>
<dbReference type="SMART" id="SM00311">
    <property type="entry name" value="PWI"/>
    <property type="match status" value="1"/>
</dbReference>
<keyword evidence="2" id="KW-0175">Coiled coil</keyword>
<feature type="non-terminal residue" evidence="4">
    <location>
        <position position="363"/>
    </location>
</feature>
<dbReference type="EMBL" id="MIGC01002712">
    <property type="protein sequence ID" value="PHJ20565.1"/>
    <property type="molecule type" value="Genomic_DNA"/>
</dbReference>
<dbReference type="PANTHER" id="PTHR23148">
    <property type="entry name" value="SERINE/ARGININE REGULATED NUCLEAR MATRIX PROTEIN"/>
    <property type="match status" value="1"/>
</dbReference>
<dbReference type="SUPFAM" id="SSF101233">
    <property type="entry name" value="PWI domain"/>
    <property type="match status" value="1"/>
</dbReference>
<reference evidence="4 5" key="1">
    <citation type="journal article" date="2017" name="Int. J. Parasitol.">
        <title>The genome of the protozoan parasite Cystoisospora suis and a reverse vaccinology approach to identify vaccine candidates.</title>
        <authorList>
            <person name="Palmieri N."/>
            <person name="Shrestha A."/>
            <person name="Ruttkowski B."/>
            <person name="Beck T."/>
            <person name="Vogl C."/>
            <person name="Tomley F."/>
            <person name="Blake D.P."/>
            <person name="Joachim A."/>
        </authorList>
    </citation>
    <scope>NUCLEOTIDE SEQUENCE [LARGE SCALE GENOMIC DNA]</scope>
    <source>
        <strain evidence="4 5">Wien I</strain>
    </source>
</reference>
<dbReference type="OrthoDB" id="163257at2759"/>
<dbReference type="Gene3D" id="1.20.1390.10">
    <property type="entry name" value="PWI domain"/>
    <property type="match status" value="1"/>
</dbReference>
<dbReference type="GO" id="GO:0006397">
    <property type="term" value="P:mRNA processing"/>
    <property type="evidence" value="ECO:0007669"/>
    <property type="project" value="UniProtKB-KW"/>
</dbReference>
<dbReference type="RefSeq" id="XP_067922252.1">
    <property type="nucleotide sequence ID" value="XM_068065773.1"/>
</dbReference>
<dbReference type="GeneID" id="94428984"/>
<dbReference type="AlphaFoldDB" id="A0A2C6KWY4"/>
<dbReference type="Pfam" id="PF01480">
    <property type="entry name" value="PWI"/>
    <property type="match status" value="1"/>
</dbReference>
<dbReference type="GO" id="GO:0048024">
    <property type="term" value="P:regulation of mRNA splicing, via spliceosome"/>
    <property type="evidence" value="ECO:0007669"/>
    <property type="project" value="TreeGrafter"/>
</dbReference>
<protein>
    <submittedName>
        <fullName evidence="4">Pwi domain-containing</fullName>
    </submittedName>
</protein>
<keyword evidence="5" id="KW-1185">Reference proteome</keyword>
<dbReference type="GO" id="GO:0003723">
    <property type="term" value="F:RNA binding"/>
    <property type="evidence" value="ECO:0007669"/>
    <property type="project" value="TreeGrafter"/>
</dbReference>